<evidence type="ECO:0000259" key="4">
    <source>
        <dbReference type="PROSITE" id="PS01124"/>
    </source>
</evidence>
<protein>
    <submittedName>
        <fullName evidence="5">AraC-like DNA-binding protein</fullName>
    </submittedName>
</protein>
<evidence type="ECO:0000256" key="1">
    <source>
        <dbReference type="ARBA" id="ARBA00023015"/>
    </source>
</evidence>
<dbReference type="InterPro" id="IPR009057">
    <property type="entry name" value="Homeodomain-like_sf"/>
</dbReference>
<name>A0A4Q7N442_9BACT</name>
<dbReference type="PROSITE" id="PS00041">
    <property type="entry name" value="HTH_ARAC_FAMILY_1"/>
    <property type="match status" value="1"/>
</dbReference>
<dbReference type="OrthoDB" id="655946at2"/>
<evidence type="ECO:0000256" key="3">
    <source>
        <dbReference type="ARBA" id="ARBA00023163"/>
    </source>
</evidence>
<organism evidence="5 6">
    <name type="scientific">Pseudobacter ginsenosidimutans</name>
    <dbReference type="NCBI Taxonomy" id="661488"/>
    <lineage>
        <taxon>Bacteria</taxon>
        <taxon>Pseudomonadati</taxon>
        <taxon>Bacteroidota</taxon>
        <taxon>Chitinophagia</taxon>
        <taxon>Chitinophagales</taxon>
        <taxon>Chitinophagaceae</taxon>
        <taxon>Pseudobacter</taxon>
    </lineage>
</organism>
<keyword evidence="1" id="KW-0805">Transcription regulation</keyword>
<dbReference type="GO" id="GO:0043565">
    <property type="term" value="F:sequence-specific DNA binding"/>
    <property type="evidence" value="ECO:0007669"/>
    <property type="project" value="InterPro"/>
</dbReference>
<gene>
    <name evidence="5" type="ORF">EV199_1627</name>
</gene>
<dbReference type="EMBL" id="SGXA01000001">
    <property type="protein sequence ID" value="RZS75754.1"/>
    <property type="molecule type" value="Genomic_DNA"/>
</dbReference>
<dbReference type="Proteomes" id="UP000293874">
    <property type="component" value="Unassembled WGS sequence"/>
</dbReference>
<dbReference type="PANTHER" id="PTHR43280">
    <property type="entry name" value="ARAC-FAMILY TRANSCRIPTIONAL REGULATOR"/>
    <property type="match status" value="1"/>
</dbReference>
<dbReference type="Pfam" id="PF20240">
    <property type="entry name" value="DUF6597"/>
    <property type="match status" value="1"/>
</dbReference>
<accession>A0A4Q7N442</accession>
<dbReference type="RefSeq" id="WP_130540097.1">
    <property type="nucleotide sequence ID" value="NZ_CP042431.1"/>
</dbReference>
<keyword evidence="2 5" id="KW-0238">DNA-binding</keyword>
<keyword evidence="6" id="KW-1185">Reference proteome</keyword>
<dbReference type="Pfam" id="PF12833">
    <property type="entry name" value="HTH_18"/>
    <property type="match status" value="1"/>
</dbReference>
<dbReference type="InterPro" id="IPR018062">
    <property type="entry name" value="HTH_AraC-typ_CS"/>
</dbReference>
<dbReference type="SUPFAM" id="SSF46689">
    <property type="entry name" value="Homeodomain-like"/>
    <property type="match status" value="1"/>
</dbReference>
<dbReference type="Gene3D" id="1.10.10.60">
    <property type="entry name" value="Homeodomain-like"/>
    <property type="match status" value="1"/>
</dbReference>
<keyword evidence="3" id="KW-0804">Transcription</keyword>
<dbReference type="InterPro" id="IPR018060">
    <property type="entry name" value="HTH_AraC"/>
</dbReference>
<evidence type="ECO:0000313" key="5">
    <source>
        <dbReference type="EMBL" id="RZS75754.1"/>
    </source>
</evidence>
<dbReference type="SMART" id="SM00342">
    <property type="entry name" value="HTH_ARAC"/>
    <property type="match status" value="1"/>
</dbReference>
<proteinExistence type="predicted"/>
<dbReference type="AlphaFoldDB" id="A0A4Q7N442"/>
<dbReference type="PROSITE" id="PS01124">
    <property type="entry name" value="HTH_ARAC_FAMILY_2"/>
    <property type="match status" value="1"/>
</dbReference>
<evidence type="ECO:0000256" key="2">
    <source>
        <dbReference type="ARBA" id="ARBA00023125"/>
    </source>
</evidence>
<dbReference type="GO" id="GO:0003700">
    <property type="term" value="F:DNA-binding transcription factor activity"/>
    <property type="evidence" value="ECO:0007669"/>
    <property type="project" value="InterPro"/>
</dbReference>
<reference evidence="5 6" key="1">
    <citation type="submission" date="2019-02" db="EMBL/GenBank/DDBJ databases">
        <title>Genomic Encyclopedia of Type Strains, Phase IV (KMG-IV): sequencing the most valuable type-strain genomes for metagenomic binning, comparative biology and taxonomic classification.</title>
        <authorList>
            <person name="Goeker M."/>
        </authorList>
    </citation>
    <scope>NUCLEOTIDE SEQUENCE [LARGE SCALE GENOMIC DNA]</scope>
    <source>
        <strain evidence="5 6">DSM 18116</strain>
    </source>
</reference>
<dbReference type="InterPro" id="IPR046532">
    <property type="entry name" value="DUF6597"/>
</dbReference>
<comment type="caution">
    <text evidence="5">The sequence shown here is derived from an EMBL/GenBank/DDBJ whole genome shotgun (WGS) entry which is preliminary data.</text>
</comment>
<dbReference type="PANTHER" id="PTHR43280:SF2">
    <property type="entry name" value="HTH-TYPE TRANSCRIPTIONAL REGULATOR EXSA"/>
    <property type="match status" value="1"/>
</dbReference>
<sequence>MQLPPSPHIAHIVKHYLVLKAGGHGDSVHRLFADGNTGIVFNLAAASLKSSSDAASMHSCWLYGQLNSFRDLTLSGSIHWVIVVLQPYGAYHLWNVPATEWKDSFFPAQEVLGNAVENIGSRLQQAASVSDCIGLLNAWLFRISEKMKQPDPLMLQAIQQIRAGKGSLPVHVLLKQLQVNERMLERKFKLNTGVTPKQYSGIVRMNASARKLKQLQYKESLTAIAYENNYFDQAHFIKDFRKYTGITPWQYQHTVAPLALNFLRL</sequence>
<feature type="domain" description="HTH araC/xylS-type" evidence="4">
    <location>
        <begin position="152"/>
        <end position="254"/>
    </location>
</feature>
<evidence type="ECO:0000313" key="6">
    <source>
        <dbReference type="Proteomes" id="UP000293874"/>
    </source>
</evidence>